<dbReference type="Gene3D" id="2.60.60.30">
    <property type="entry name" value="sav2460 like domains"/>
    <property type="match status" value="1"/>
</dbReference>
<organism evidence="3 4">
    <name type="scientific">Deinococcus roseus</name>
    <dbReference type="NCBI Taxonomy" id="392414"/>
    <lineage>
        <taxon>Bacteria</taxon>
        <taxon>Thermotogati</taxon>
        <taxon>Deinococcota</taxon>
        <taxon>Deinococci</taxon>
        <taxon>Deinococcales</taxon>
        <taxon>Deinococcaceae</taxon>
        <taxon>Deinococcus</taxon>
    </lineage>
</organism>
<dbReference type="InterPro" id="IPR002035">
    <property type="entry name" value="VWF_A"/>
</dbReference>
<name>A0ABQ2CUH0_9DEIO</name>
<comment type="caution">
    <text evidence="3">The sequence shown here is derived from an EMBL/GenBank/DDBJ whole genome shotgun (WGS) entry which is preliminary data.</text>
</comment>
<evidence type="ECO:0000256" key="1">
    <source>
        <dbReference type="SAM" id="MobiDB-lite"/>
    </source>
</evidence>
<evidence type="ECO:0000259" key="2">
    <source>
        <dbReference type="PROSITE" id="PS50234"/>
    </source>
</evidence>
<dbReference type="Pfam" id="PF10138">
    <property type="entry name" value="vWA-TerF-like"/>
    <property type="match status" value="1"/>
</dbReference>
<keyword evidence="4" id="KW-1185">Reference proteome</keyword>
<sequence>MTQLTQGQRLPLPQITANLNLTVGIGIQGAGMVFDVSCFGVDQNDQLSDDRYFVFFNQKSSPEGALKLLGPQGPDLEQFQVDLSRLPASIKKLVFAITIDGNGVMSQTQNGHFRILESGQEKARFSFSGSSFGQEKAIVVAEIYLKDVWRLLALGQGFAGGLSALLKNYGGTESDAPATTPAPTPPTPAEDPIPPRPEPQKSAVNLNKGVVLEKKVQEKAPGLVSLVKKVNVILEKKQIADVVAKVVMVMDASGSMTSSYQNGTVQAVVDRVGVVAMRLDDDGALETWFYSDNHKQTPDVTLDSVNNYVKNNVKGAFLQIFKGLGVGNNEPPIMRTLVDRHRNSTQPVLVVFITDGGIYKTEEITRILKDASHLPIFWQFIGVAGSNYGVLEALDTLPGRVVDNANFFSVDDLRRISDEELFERMLGELPMWLRAAKEKGILR</sequence>
<dbReference type="CDD" id="cd06974">
    <property type="entry name" value="TerD_like"/>
    <property type="match status" value="1"/>
</dbReference>
<dbReference type="PANTHER" id="PTHR32097">
    <property type="entry name" value="CAMP-BINDING PROTEIN 1-RELATED"/>
    <property type="match status" value="1"/>
</dbReference>
<dbReference type="InterPro" id="IPR003325">
    <property type="entry name" value="TerD"/>
</dbReference>
<proteinExistence type="predicted"/>
<dbReference type="InterPro" id="IPR051324">
    <property type="entry name" value="Stress/Tellurium_Resist"/>
</dbReference>
<dbReference type="InterPro" id="IPR036465">
    <property type="entry name" value="vWFA_dom_sf"/>
</dbReference>
<evidence type="ECO:0000313" key="3">
    <source>
        <dbReference type="EMBL" id="GGJ18520.1"/>
    </source>
</evidence>
<dbReference type="PROSITE" id="PS50234">
    <property type="entry name" value="VWFA"/>
    <property type="match status" value="1"/>
</dbReference>
<protein>
    <submittedName>
        <fullName evidence="3">Tellurium resistance protein</fullName>
    </submittedName>
</protein>
<dbReference type="EMBL" id="BMOD01000001">
    <property type="protein sequence ID" value="GGJ18520.1"/>
    <property type="molecule type" value="Genomic_DNA"/>
</dbReference>
<reference evidence="4" key="1">
    <citation type="journal article" date="2019" name="Int. J. Syst. Evol. Microbiol.">
        <title>The Global Catalogue of Microorganisms (GCM) 10K type strain sequencing project: providing services to taxonomists for standard genome sequencing and annotation.</title>
        <authorList>
            <consortium name="The Broad Institute Genomics Platform"/>
            <consortium name="The Broad Institute Genome Sequencing Center for Infectious Disease"/>
            <person name="Wu L."/>
            <person name="Ma J."/>
        </authorList>
    </citation>
    <scope>NUCLEOTIDE SEQUENCE [LARGE SCALE GENOMIC DNA]</scope>
    <source>
        <strain evidence="4">JCM 14370</strain>
    </source>
</reference>
<dbReference type="SMART" id="SM00327">
    <property type="entry name" value="VWA"/>
    <property type="match status" value="1"/>
</dbReference>
<evidence type="ECO:0000313" key="4">
    <source>
        <dbReference type="Proteomes" id="UP000632222"/>
    </source>
</evidence>
<feature type="domain" description="VWFA" evidence="2">
    <location>
        <begin position="245"/>
        <end position="425"/>
    </location>
</feature>
<gene>
    <name evidence="3" type="ORF">GCM10008938_00800</name>
</gene>
<accession>A0ABQ2CUH0</accession>
<dbReference type="InterPro" id="IPR019303">
    <property type="entry name" value="vWA_TerF_C"/>
</dbReference>
<dbReference type="RefSeq" id="WP_188998144.1">
    <property type="nucleotide sequence ID" value="NZ_BMOD01000001.1"/>
</dbReference>
<feature type="compositionally biased region" description="Pro residues" evidence="1">
    <location>
        <begin position="180"/>
        <end position="197"/>
    </location>
</feature>
<dbReference type="Proteomes" id="UP000632222">
    <property type="component" value="Unassembled WGS sequence"/>
</dbReference>
<feature type="region of interest" description="Disordered" evidence="1">
    <location>
        <begin position="173"/>
        <end position="202"/>
    </location>
</feature>
<dbReference type="PANTHER" id="PTHR32097:SF3">
    <property type="entry name" value="TELLURITE RESISTANCE PROTEIN"/>
    <property type="match status" value="1"/>
</dbReference>
<dbReference type="Pfam" id="PF02342">
    <property type="entry name" value="TerD"/>
    <property type="match status" value="1"/>
</dbReference>
<dbReference type="SUPFAM" id="SSF53300">
    <property type="entry name" value="vWA-like"/>
    <property type="match status" value="1"/>
</dbReference>